<evidence type="ECO:0000313" key="2">
    <source>
        <dbReference type="EMBL" id="KAG1301598.1"/>
    </source>
</evidence>
<comment type="caution">
    <text evidence="2">The sequence shown here is derived from an EMBL/GenBank/DDBJ whole genome shotgun (WGS) entry which is preliminary data.</text>
</comment>
<sequence>MDNAPIHVPEMIDPIIMKRGYTPVYLPPYSPELNPIEQFWAVIKAKVKRGKLSDVETLTTRIIEASEAVPIVHLQNIIQHSVNQFEKCRNKIPI</sequence>
<keyword evidence="3" id="KW-1185">Reference proteome</keyword>
<dbReference type="Pfam" id="PF13358">
    <property type="entry name" value="DDE_3"/>
    <property type="match status" value="1"/>
</dbReference>
<accession>A0A9P6WZ37</accession>
<dbReference type="AlphaFoldDB" id="A0A9P6WZ37"/>
<dbReference type="InterPro" id="IPR036397">
    <property type="entry name" value="RNaseH_sf"/>
</dbReference>
<name>A0A9P6WZ37_RHIOR</name>
<dbReference type="OrthoDB" id="2266637at2759"/>
<dbReference type="GO" id="GO:0003676">
    <property type="term" value="F:nucleic acid binding"/>
    <property type="evidence" value="ECO:0007669"/>
    <property type="project" value="InterPro"/>
</dbReference>
<dbReference type="EMBL" id="JAANQT010002967">
    <property type="protein sequence ID" value="KAG1301598.1"/>
    <property type="molecule type" value="Genomic_DNA"/>
</dbReference>
<dbReference type="Gene3D" id="3.30.420.10">
    <property type="entry name" value="Ribonuclease H-like superfamily/Ribonuclease H"/>
    <property type="match status" value="1"/>
</dbReference>
<gene>
    <name evidence="2" type="ORF">G6F64_011653</name>
</gene>
<organism evidence="2 3">
    <name type="scientific">Rhizopus oryzae</name>
    <name type="common">Mucormycosis agent</name>
    <name type="synonym">Rhizopus arrhizus var. delemar</name>
    <dbReference type="NCBI Taxonomy" id="64495"/>
    <lineage>
        <taxon>Eukaryota</taxon>
        <taxon>Fungi</taxon>
        <taxon>Fungi incertae sedis</taxon>
        <taxon>Mucoromycota</taxon>
        <taxon>Mucoromycotina</taxon>
        <taxon>Mucoromycetes</taxon>
        <taxon>Mucorales</taxon>
        <taxon>Mucorineae</taxon>
        <taxon>Rhizopodaceae</taxon>
        <taxon>Rhizopus</taxon>
    </lineage>
</organism>
<feature type="domain" description="Tc1-like transposase DDE" evidence="1">
    <location>
        <begin position="1"/>
        <end position="58"/>
    </location>
</feature>
<protein>
    <recommendedName>
        <fullName evidence="1">Tc1-like transposase DDE domain-containing protein</fullName>
    </recommendedName>
</protein>
<evidence type="ECO:0000259" key="1">
    <source>
        <dbReference type="Pfam" id="PF13358"/>
    </source>
</evidence>
<dbReference type="PANTHER" id="PTHR46564">
    <property type="entry name" value="TRANSPOSASE"/>
    <property type="match status" value="1"/>
</dbReference>
<dbReference type="PANTHER" id="PTHR46564:SF1">
    <property type="entry name" value="TRANSPOSASE"/>
    <property type="match status" value="1"/>
</dbReference>
<evidence type="ECO:0000313" key="3">
    <source>
        <dbReference type="Proteomes" id="UP000716291"/>
    </source>
</evidence>
<dbReference type="InterPro" id="IPR038717">
    <property type="entry name" value="Tc1-like_DDE_dom"/>
</dbReference>
<proteinExistence type="predicted"/>
<dbReference type="Proteomes" id="UP000716291">
    <property type="component" value="Unassembled WGS sequence"/>
</dbReference>
<reference evidence="2" key="1">
    <citation type="journal article" date="2020" name="Microb. Genom.">
        <title>Genetic diversity of clinical and environmental Mucorales isolates obtained from an investigation of mucormycosis cases among solid organ transplant recipients.</title>
        <authorList>
            <person name="Nguyen M.H."/>
            <person name="Kaul D."/>
            <person name="Muto C."/>
            <person name="Cheng S.J."/>
            <person name="Richter R.A."/>
            <person name="Bruno V.M."/>
            <person name="Liu G."/>
            <person name="Beyhan S."/>
            <person name="Sundermann A.J."/>
            <person name="Mounaud S."/>
            <person name="Pasculle A.W."/>
            <person name="Nierman W.C."/>
            <person name="Driscoll E."/>
            <person name="Cumbie R."/>
            <person name="Clancy C.J."/>
            <person name="Dupont C.L."/>
        </authorList>
    </citation>
    <scope>NUCLEOTIDE SEQUENCE</scope>
    <source>
        <strain evidence="2">GL11</strain>
    </source>
</reference>